<dbReference type="RefSeq" id="WP_066290131.1">
    <property type="nucleotide sequence ID" value="NZ_CP016761.1"/>
</dbReference>
<organism evidence="2 3">
    <name type="scientific">Fictibacillus arsenicus</name>
    <dbReference type="NCBI Taxonomy" id="255247"/>
    <lineage>
        <taxon>Bacteria</taxon>
        <taxon>Bacillati</taxon>
        <taxon>Bacillota</taxon>
        <taxon>Bacilli</taxon>
        <taxon>Bacillales</taxon>
        <taxon>Fictibacillaceae</taxon>
        <taxon>Fictibacillus</taxon>
    </lineage>
</organism>
<accession>A0A1B1Z543</accession>
<keyword evidence="1" id="KW-1133">Transmembrane helix</keyword>
<dbReference type="EMBL" id="CP016761">
    <property type="protein sequence ID" value="ANX12568.1"/>
    <property type="molecule type" value="Genomic_DNA"/>
</dbReference>
<proteinExistence type="predicted"/>
<gene>
    <name evidence="2" type="ORF">ABE41_011150</name>
</gene>
<evidence type="ECO:0000313" key="3">
    <source>
        <dbReference type="Proteomes" id="UP000077412"/>
    </source>
</evidence>
<dbReference type="Proteomes" id="UP000077412">
    <property type="component" value="Chromosome"/>
</dbReference>
<feature type="transmembrane region" description="Helical" evidence="1">
    <location>
        <begin position="108"/>
        <end position="133"/>
    </location>
</feature>
<sequence>MRYGIKIFFFVIGLCIFSYGIALAIQVKYLGVSPWDVLNIALFDKFGLTIGTWNIIVGLVLISITLKVNRKYINVGTFLNAVLVGVLVDTFLYFELLPSSSSLPFDVLILFMGIVLMGIGGGMYSAAGIGAGPRDGFMLSISEKTGISISRVRIMMECLVLLIGLLIGGPVFIFTFIYTFIQSPIFQRSFHFCSRWIDNLIGNFEDKKKAAS</sequence>
<feature type="transmembrane region" description="Helical" evidence="1">
    <location>
        <begin position="46"/>
        <end position="66"/>
    </location>
</feature>
<evidence type="ECO:0000256" key="1">
    <source>
        <dbReference type="SAM" id="Phobius"/>
    </source>
</evidence>
<reference evidence="2 3" key="1">
    <citation type="submission" date="2016-08" db="EMBL/GenBank/DDBJ databases">
        <title>Complete genome sequence of Fictibacillus arsenicus G25-54, a strain with toxicity to nematodes and a potential arsenic-resistance activity.</title>
        <authorList>
            <person name="Zheng Z."/>
        </authorList>
    </citation>
    <scope>NUCLEOTIDE SEQUENCE [LARGE SCALE GENOMIC DNA]</scope>
    <source>
        <strain evidence="2 3">G25-54</strain>
    </source>
</reference>
<dbReference type="STRING" id="255247.ABE41_011150"/>
<dbReference type="KEGG" id="far:ABE41_011150"/>
<keyword evidence="1" id="KW-0472">Membrane</keyword>
<feature type="transmembrane region" description="Helical" evidence="1">
    <location>
        <begin position="7"/>
        <end position="26"/>
    </location>
</feature>
<dbReference type="Pfam" id="PF19700">
    <property type="entry name" value="DUF6198"/>
    <property type="match status" value="1"/>
</dbReference>
<dbReference type="OrthoDB" id="154912at2"/>
<feature type="transmembrane region" description="Helical" evidence="1">
    <location>
        <begin position="154"/>
        <end position="181"/>
    </location>
</feature>
<feature type="transmembrane region" description="Helical" evidence="1">
    <location>
        <begin position="78"/>
        <end position="96"/>
    </location>
</feature>
<dbReference type="PANTHER" id="PTHR40078">
    <property type="entry name" value="INTEGRAL MEMBRANE PROTEIN-RELATED"/>
    <property type="match status" value="1"/>
</dbReference>
<dbReference type="PANTHER" id="PTHR40078:SF1">
    <property type="entry name" value="INTEGRAL MEMBRANE PROTEIN"/>
    <property type="match status" value="1"/>
</dbReference>
<evidence type="ECO:0000313" key="2">
    <source>
        <dbReference type="EMBL" id="ANX12568.1"/>
    </source>
</evidence>
<dbReference type="AlphaFoldDB" id="A0A1B1Z543"/>
<name>A0A1B1Z543_9BACL</name>
<dbReference type="InterPro" id="IPR038750">
    <property type="entry name" value="YczE/YyaS-like"/>
</dbReference>
<keyword evidence="3" id="KW-1185">Reference proteome</keyword>
<evidence type="ECO:0008006" key="4">
    <source>
        <dbReference type="Google" id="ProtNLM"/>
    </source>
</evidence>
<protein>
    <recommendedName>
        <fullName evidence="4">Permease</fullName>
    </recommendedName>
</protein>
<keyword evidence="1" id="KW-0812">Transmembrane</keyword>